<dbReference type="AlphaFoldDB" id="A0A644W1B6"/>
<dbReference type="EMBL" id="VSSQ01000549">
    <property type="protein sequence ID" value="MPL97306.1"/>
    <property type="molecule type" value="Genomic_DNA"/>
</dbReference>
<reference evidence="2" key="1">
    <citation type="submission" date="2019-08" db="EMBL/GenBank/DDBJ databases">
        <authorList>
            <person name="Kucharzyk K."/>
            <person name="Murdoch R.W."/>
            <person name="Higgins S."/>
            <person name="Loffler F."/>
        </authorList>
    </citation>
    <scope>NUCLEOTIDE SEQUENCE</scope>
</reference>
<sequence length="76" mass="7728">MTTFNKALILGAILTAMAASTAFADGGIGKNTVPLQGNGNGTVCEYQNNGDNSCYGPQPDNSKNGQGRGFCGGGRR</sequence>
<accession>A0A644W1B6</accession>
<gene>
    <name evidence="2" type="ORF">SDC9_43495</name>
</gene>
<feature type="region of interest" description="Disordered" evidence="1">
    <location>
        <begin position="55"/>
        <end position="76"/>
    </location>
</feature>
<evidence type="ECO:0000313" key="2">
    <source>
        <dbReference type="EMBL" id="MPL97306.1"/>
    </source>
</evidence>
<protein>
    <submittedName>
        <fullName evidence="2">Uncharacterized protein</fullName>
    </submittedName>
</protein>
<organism evidence="2">
    <name type="scientific">bioreactor metagenome</name>
    <dbReference type="NCBI Taxonomy" id="1076179"/>
    <lineage>
        <taxon>unclassified sequences</taxon>
        <taxon>metagenomes</taxon>
        <taxon>ecological metagenomes</taxon>
    </lineage>
</organism>
<evidence type="ECO:0000256" key="1">
    <source>
        <dbReference type="SAM" id="MobiDB-lite"/>
    </source>
</evidence>
<name>A0A644W1B6_9ZZZZ</name>
<comment type="caution">
    <text evidence="2">The sequence shown here is derived from an EMBL/GenBank/DDBJ whole genome shotgun (WGS) entry which is preliminary data.</text>
</comment>
<proteinExistence type="predicted"/>
<feature type="compositionally biased region" description="Gly residues" evidence="1">
    <location>
        <begin position="66"/>
        <end position="76"/>
    </location>
</feature>